<sequence length="60" mass="6904">RKNAHQKTCGKNPNRLLYKCRYCPKELSQLCHRDRHEITCPKRPKSSSSKSASSSKSKSK</sequence>
<evidence type="ECO:0000313" key="2">
    <source>
        <dbReference type="EMBL" id="KAG5666130.1"/>
    </source>
</evidence>
<dbReference type="Gene3D" id="3.30.160.60">
    <property type="entry name" value="Classic Zinc Finger"/>
    <property type="match status" value="1"/>
</dbReference>
<name>A0A9J6B8S2_POLVA</name>
<evidence type="ECO:0000313" key="3">
    <source>
        <dbReference type="Proteomes" id="UP001107558"/>
    </source>
</evidence>
<reference evidence="2" key="1">
    <citation type="submission" date="2021-03" db="EMBL/GenBank/DDBJ databases">
        <title>Chromosome level genome of the anhydrobiotic midge Polypedilum vanderplanki.</title>
        <authorList>
            <person name="Yoshida Y."/>
            <person name="Kikawada T."/>
            <person name="Gusev O."/>
        </authorList>
    </citation>
    <scope>NUCLEOTIDE SEQUENCE</scope>
    <source>
        <strain evidence="2">NIAS01</strain>
        <tissue evidence="2">Whole body or cell culture</tissue>
    </source>
</reference>
<accession>A0A9J6B8S2</accession>
<organism evidence="2 3">
    <name type="scientific">Polypedilum vanderplanki</name>
    <name type="common">Sleeping chironomid midge</name>
    <dbReference type="NCBI Taxonomy" id="319348"/>
    <lineage>
        <taxon>Eukaryota</taxon>
        <taxon>Metazoa</taxon>
        <taxon>Ecdysozoa</taxon>
        <taxon>Arthropoda</taxon>
        <taxon>Hexapoda</taxon>
        <taxon>Insecta</taxon>
        <taxon>Pterygota</taxon>
        <taxon>Neoptera</taxon>
        <taxon>Endopterygota</taxon>
        <taxon>Diptera</taxon>
        <taxon>Nematocera</taxon>
        <taxon>Chironomoidea</taxon>
        <taxon>Chironomidae</taxon>
        <taxon>Chironominae</taxon>
        <taxon>Polypedilum</taxon>
        <taxon>Polypedilum</taxon>
    </lineage>
</organism>
<proteinExistence type="predicted"/>
<evidence type="ECO:0000256" key="1">
    <source>
        <dbReference type="SAM" id="MobiDB-lite"/>
    </source>
</evidence>
<dbReference type="EMBL" id="JADBJN010000081">
    <property type="protein sequence ID" value="KAG5666130.1"/>
    <property type="molecule type" value="Genomic_DNA"/>
</dbReference>
<feature type="compositionally biased region" description="Low complexity" evidence="1">
    <location>
        <begin position="46"/>
        <end position="60"/>
    </location>
</feature>
<protein>
    <submittedName>
        <fullName evidence="2">Uncharacterized protein</fullName>
    </submittedName>
</protein>
<comment type="caution">
    <text evidence="2">The sequence shown here is derived from an EMBL/GenBank/DDBJ whole genome shotgun (WGS) entry which is preliminary data.</text>
</comment>
<gene>
    <name evidence="2" type="ORF">PVAND_017720</name>
</gene>
<feature type="non-terminal residue" evidence="2">
    <location>
        <position position="1"/>
    </location>
</feature>
<feature type="region of interest" description="Disordered" evidence="1">
    <location>
        <begin position="39"/>
        <end position="60"/>
    </location>
</feature>
<dbReference type="AlphaFoldDB" id="A0A9J6B8S2"/>
<keyword evidence="3" id="KW-1185">Reference proteome</keyword>
<dbReference type="Proteomes" id="UP001107558">
    <property type="component" value="Unassembled WGS sequence"/>
</dbReference>